<dbReference type="EMBL" id="CP109109">
    <property type="protein sequence ID" value="WSC00983.1"/>
    <property type="molecule type" value="Genomic_DNA"/>
</dbReference>
<name>A0ACD4ZR40_9ACTN</name>
<gene>
    <name evidence="1" type="ORF">OG835_30935</name>
</gene>
<sequence length="296" mass="32337">MRIERFTGIDLAWAQSGARTKPNETGVAAIDGHGVVVECGWTRGLKETMSWLTRTAVDGSTLAFVDAPLVVDNPAGQRPCEREVGRRYGRWKVSANSTNQSSPRQAGVLLRQRLEESGWFYDDGRGGPPTSGPVFSECYPYTTLVGAAELGYDQERPTYKRRPARVPTAQWRAVRAAECDRLIGHMAGLATADPPLLLSSHPVSRQLLSEPSPQKAADYKHREDLIDALLCAWTAALWYRHGLARCQVLGADSSLPPGQAPTIIAPARLEQRRDGETRSIEGEQPLGGSSLVASRH</sequence>
<reference evidence="1" key="1">
    <citation type="submission" date="2022-10" db="EMBL/GenBank/DDBJ databases">
        <title>The complete genomes of actinobacterial strains from the NBC collection.</title>
        <authorList>
            <person name="Joergensen T.S."/>
            <person name="Alvarez Arevalo M."/>
            <person name="Sterndorff E.B."/>
            <person name="Faurdal D."/>
            <person name="Vuksanovic O."/>
            <person name="Mourched A.-S."/>
            <person name="Charusanti P."/>
            <person name="Shaw S."/>
            <person name="Blin K."/>
            <person name="Weber T."/>
        </authorList>
    </citation>
    <scope>NUCLEOTIDE SEQUENCE</scope>
    <source>
        <strain evidence="1">NBC 01771</strain>
    </source>
</reference>
<evidence type="ECO:0000313" key="2">
    <source>
        <dbReference type="Proteomes" id="UP001348369"/>
    </source>
</evidence>
<organism evidence="1 2">
    <name type="scientific">Streptomyces scopuliridis</name>
    <dbReference type="NCBI Taxonomy" id="452529"/>
    <lineage>
        <taxon>Bacteria</taxon>
        <taxon>Bacillati</taxon>
        <taxon>Actinomycetota</taxon>
        <taxon>Actinomycetes</taxon>
        <taxon>Kitasatosporales</taxon>
        <taxon>Streptomycetaceae</taxon>
        <taxon>Streptomyces</taxon>
    </lineage>
</organism>
<dbReference type="Proteomes" id="UP001348369">
    <property type="component" value="Chromosome"/>
</dbReference>
<protein>
    <submittedName>
        <fullName evidence="1">DUF429 domain-containing protein</fullName>
    </submittedName>
</protein>
<keyword evidence="2" id="KW-1185">Reference proteome</keyword>
<evidence type="ECO:0000313" key="1">
    <source>
        <dbReference type="EMBL" id="WSC00983.1"/>
    </source>
</evidence>
<proteinExistence type="predicted"/>
<accession>A0ACD4ZR40</accession>